<accession>A0A9E4NIW5</accession>
<dbReference type="EMBL" id="JAEPCR010000034">
    <property type="protein sequence ID" value="MCG7978169.1"/>
    <property type="molecule type" value="Genomic_DNA"/>
</dbReference>
<proteinExistence type="predicted"/>
<evidence type="ECO:0000313" key="1">
    <source>
        <dbReference type="EMBL" id="MCG7978169.1"/>
    </source>
</evidence>
<name>A0A9E4NIW5_9GAMM</name>
<dbReference type="Proteomes" id="UP000886674">
    <property type="component" value="Unassembled WGS sequence"/>
</dbReference>
<dbReference type="AlphaFoldDB" id="A0A9E4NIW5"/>
<evidence type="ECO:0000313" key="2">
    <source>
        <dbReference type="Proteomes" id="UP000886674"/>
    </source>
</evidence>
<reference evidence="1" key="1">
    <citation type="journal article" date="2021" name="Proc. Natl. Acad. Sci. U.S.A.">
        <title>Global biogeography of chemosynthetic symbionts reveals both localized and globally distributed symbiont groups. .</title>
        <authorList>
            <person name="Osvatic J.T."/>
            <person name="Wilkins L.G.E."/>
            <person name="Leibrecht L."/>
            <person name="Leray M."/>
            <person name="Zauner S."/>
            <person name="Polzin J."/>
            <person name="Camacho Y."/>
            <person name="Gros O."/>
            <person name="van Gils J.A."/>
            <person name="Eisen J.A."/>
            <person name="Petersen J.M."/>
            <person name="Yuen B."/>
        </authorList>
    </citation>
    <scope>NUCLEOTIDE SEQUENCE</scope>
    <source>
        <strain evidence="1">MAGclacostrist055</strain>
    </source>
</reference>
<gene>
    <name evidence="1" type="ORF">JAY77_08475</name>
</gene>
<organism evidence="1 2">
    <name type="scientific">Candidatus Thiodiazotropha taylori</name>
    <dbReference type="NCBI Taxonomy" id="2792791"/>
    <lineage>
        <taxon>Bacteria</taxon>
        <taxon>Pseudomonadati</taxon>
        <taxon>Pseudomonadota</taxon>
        <taxon>Gammaproteobacteria</taxon>
        <taxon>Chromatiales</taxon>
        <taxon>Sedimenticolaceae</taxon>
        <taxon>Candidatus Thiodiazotropha</taxon>
    </lineage>
</organism>
<protein>
    <submittedName>
        <fullName evidence="1">Uncharacterized protein</fullName>
    </submittedName>
</protein>
<sequence>MDVLFIGIFSDLYDQVFTDELLADELICSLKLLNLIEADKKALQSAIRNQNPFDSDKLFLIDGAYHALFAIGQICDARGIGRLKYDTAKDFVPEAISFVSQIVSEEQAKDESFSFNRFFKDSKTKTRIASYIQTKEETSV</sequence>
<comment type="caution">
    <text evidence="1">The sequence shown here is derived from an EMBL/GenBank/DDBJ whole genome shotgun (WGS) entry which is preliminary data.</text>
</comment>